<evidence type="ECO:0000313" key="2">
    <source>
        <dbReference type="Proteomes" id="UP000499080"/>
    </source>
</evidence>
<proteinExistence type="predicted"/>
<dbReference type="EMBL" id="BGPR01006189">
    <property type="protein sequence ID" value="GBN16817.1"/>
    <property type="molecule type" value="Genomic_DNA"/>
</dbReference>
<comment type="caution">
    <text evidence="1">The sequence shown here is derived from an EMBL/GenBank/DDBJ whole genome shotgun (WGS) entry which is preliminary data.</text>
</comment>
<keyword evidence="2" id="KW-1185">Reference proteome</keyword>
<sequence length="113" mass="12855">MSQDGSHQESAEDVSRWLSPRISRRCLKMALTKNQQDMSHFPFVMNSRLSLDMLHSAGLEVLELVINMLSYGREENFTEGQAKPMKPGLGGKFGDFGDKTKLLKIQEICPYLY</sequence>
<dbReference type="AlphaFoldDB" id="A0A4Y2LTW6"/>
<name>A0A4Y2LTW6_ARAVE</name>
<gene>
    <name evidence="1" type="ORF">AVEN_208255_1</name>
</gene>
<dbReference type="Proteomes" id="UP000499080">
    <property type="component" value="Unassembled WGS sequence"/>
</dbReference>
<reference evidence="1 2" key="1">
    <citation type="journal article" date="2019" name="Sci. Rep.">
        <title>Orb-weaving spider Araneus ventricosus genome elucidates the spidroin gene catalogue.</title>
        <authorList>
            <person name="Kono N."/>
            <person name="Nakamura H."/>
            <person name="Ohtoshi R."/>
            <person name="Moran D.A.P."/>
            <person name="Shinohara A."/>
            <person name="Yoshida Y."/>
            <person name="Fujiwara M."/>
            <person name="Mori M."/>
            <person name="Tomita M."/>
            <person name="Arakawa K."/>
        </authorList>
    </citation>
    <scope>NUCLEOTIDE SEQUENCE [LARGE SCALE GENOMIC DNA]</scope>
</reference>
<evidence type="ECO:0000313" key="1">
    <source>
        <dbReference type="EMBL" id="GBN16817.1"/>
    </source>
</evidence>
<protein>
    <submittedName>
        <fullName evidence="1">Uncharacterized protein</fullName>
    </submittedName>
</protein>
<organism evidence="1 2">
    <name type="scientific">Araneus ventricosus</name>
    <name type="common">Orbweaver spider</name>
    <name type="synonym">Epeira ventricosa</name>
    <dbReference type="NCBI Taxonomy" id="182803"/>
    <lineage>
        <taxon>Eukaryota</taxon>
        <taxon>Metazoa</taxon>
        <taxon>Ecdysozoa</taxon>
        <taxon>Arthropoda</taxon>
        <taxon>Chelicerata</taxon>
        <taxon>Arachnida</taxon>
        <taxon>Araneae</taxon>
        <taxon>Araneomorphae</taxon>
        <taxon>Entelegynae</taxon>
        <taxon>Araneoidea</taxon>
        <taxon>Araneidae</taxon>
        <taxon>Araneus</taxon>
    </lineage>
</organism>
<accession>A0A4Y2LTW6</accession>